<evidence type="ECO:0000256" key="3">
    <source>
        <dbReference type="ARBA" id="ARBA00022801"/>
    </source>
</evidence>
<feature type="binding site" evidence="5">
    <location>
        <position position="93"/>
    </location>
    <ligand>
        <name>Mg(2+)</name>
        <dbReference type="ChEBI" id="CHEBI:18420"/>
        <label>2</label>
    </ligand>
</feature>
<dbReference type="InterPro" id="IPR000760">
    <property type="entry name" value="Inositol_monophosphatase-like"/>
</dbReference>
<dbReference type="PANTHER" id="PTHR20854:SF4">
    <property type="entry name" value="INOSITOL-1-MONOPHOSPHATASE-RELATED"/>
    <property type="match status" value="1"/>
</dbReference>
<feature type="binding site" evidence="5">
    <location>
        <position position="96"/>
    </location>
    <ligand>
        <name>Mg(2+)</name>
        <dbReference type="ChEBI" id="CHEBI:18420"/>
        <label>1</label>
        <note>catalytic</note>
    </ligand>
</feature>
<accession>A0A1M7ZQL4</accession>
<dbReference type="Gene3D" id="3.40.190.80">
    <property type="match status" value="1"/>
</dbReference>
<dbReference type="EC" id="3.1.3.15" evidence="4"/>
<evidence type="ECO:0000256" key="2">
    <source>
        <dbReference type="ARBA" id="ARBA00009759"/>
    </source>
</evidence>
<evidence type="ECO:0000313" key="7">
    <source>
        <dbReference type="Proteomes" id="UP000186406"/>
    </source>
</evidence>
<proteinExistence type="inferred from homology"/>
<dbReference type="EMBL" id="FRXO01000010">
    <property type="protein sequence ID" value="SHO67099.1"/>
    <property type="molecule type" value="Genomic_DNA"/>
</dbReference>
<dbReference type="GO" id="GO:0046872">
    <property type="term" value="F:metal ion binding"/>
    <property type="evidence" value="ECO:0007669"/>
    <property type="project" value="UniProtKB-KW"/>
</dbReference>
<keyword evidence="3" id="KW-0378">Hydrolase</keyword>
<keyword evidence="5" id="KW-0479">Metal-binding</keyword>
<dbReference type="PRINTS" id="PR00377">
    <property type="entry name" value="IMPHPHTASES"/>
</dbReference>
<evidence type="ECO:0000256" key="1">
    <source>
        <dbReference type="ARBA" id="ARBA00001946"/>
    </source>
</evidence>
<dbReference type="NCBIfam" id="TIGR02067">
    <property type="entry name" value="his_9_HisN"/>
    <property type="match status" value="1"/>
</dbReference>
<sequence length="267" mass="27543">MTASPTVPAPSRDFAFLAALAEAAGAEALAHFRVGVAADNKAGPGAYDPVTAADRGAEAAIRRLIEEAFPADGIIGEEFGAVRGGAEHTWIIDPIDGTRAFLAGLPLWGTLIGLVTGDRAALGLMAQPYIGEVFLGDGRSAELRRGGTITPLRSRQDRALGEALVMSTSPHLFQGEEAAAFARVVAASRDVRYGADCYAYCMLAAGQVDLVVETGLKTYDIAALVPIIEGAGGVVTTWDGAPAKDGGRIVAAGSRALHDEAMALLRG</sequence>
<dbReference type="CDD" id="cd01641">
    <property type="entry name" value="Bacterial_IMPase_like_1"/>
    <property type="match status" value="1"/>
</dbReference>
<dbReference type="STRING" id="1123029.SAMN02745172_03763"/>
<dbReference type="Gene3D" id="3.30.540.10">
    <property type="entry name" value="Fructose-1,6-Bisphosphatase, subunit A, domain 1"/>
    <property type="match status" value="1"/>
</dbReference>
<reference evidence="6 7" key="1">
    <citation type="submission" date="2016-12" db="EMBL/GenBank/DDBJ databases">
        <authorList>
            <person name="Song W.-J."/>
            <person name="Kurnit D.M."/>
        </authorList>
    </citation>
    <scope>NUCLEOTIDE SEQUENCE [LARGE SCALE GENOMIC DNA]</scope>
    <source>
        <strain evidence="6 7">DSM 19599</strain>
    </source>
</reference>
<comment type="similarity">
    <text evidence="2">Belongs to the inositol monophosphatase superfamily.</text>
</comment>
<gene>
    <name evidence="6" type="ORF">SAMN02745172_03763</name>
</gene>
<dbReference type="InterPro" id="IPR011809">
    <property type="entry name" value="His_9_proposed"/>
</dbReference>
<name>A0A1M7ZQL4_9HYPH</name>
<dbReference type="Pfam" id="PF00459">
    <property type="entry name" value="Inositol_P"/>
    <property type="match status" value="1"/>
</dbReference>
<dbReference type="OrthoDB" id="9785695at2"/>
<dbReference type="GO" id="GO:0008934">
    <property type="term" value="F:inositol monophosphate 1-phosphatase activity"/>
    <property type="evidence" value="ECO:0007669"/>
    <property type="project" value="TreeGrafter"/>
</dbReference>
<comment type="cofactor">
    <cofactor evidence="1 5">
        <name>Mg(2+)</name>
        <dbReference type="ChEBI" id="CHEBI:18420"/>
    </cofactor>
</comment>
<dbReference type="GO" id="GO:0007165">
    <property type="term" value="P:signal transduction"/>
    <property type="evidence" value="ECO:0007669"/>
    <property type="project" value="TreeGrafter"/>
</dbReference>
<dbReference type="AlphaFoldDB" id="A0A1M7ZQL4"/>
<dbReference type="GO" id="GO:0000105">
    <property type="term" value="P:L-histidine biosynthetic process"/>
    <property type="evidence" value="ECO:0007669"/>
    <property type="project" value="UniProtKB-UniRule"/>
</dbReference>
<feature type="binding site" evidence="5">
    <location>
        <position position="220"/>
    </location>
    <ligand>
        <name>Mg(2+)</name>
        <dbReference type="ChEBI" id="CHEBI:18420"/>
        <label>2</label>
    </ligand>
</feature>
<dbReference type="SUPFAM" id="SSF56655">
    <property type="entry name" value="Carbohydrate phosphatase"/>
    <property type="match status" value="1"/>
</dbReference>
<dbReference type="PANTHER" id="PTHR20854">
    <property type="entry name" value="INOSITOL MONOPHOSPHATASE"/>
    <property type="match status" value="1"/>
</dbReference>
<feature type="binding site" evidence="5">
    <location>
        <position position="77"/>
    </location>
    <ligand>
        <name>Mg(2+)</name>
        <dbReference type="ChEBI" id="CHEBI:18420"/>
        <label>1</label>
        <note>catalytic</note>
    </ligand>
</feature>
<feature type="binding site" evidence="5">
    <location>
        <position position="95"/>
    </location>
    <ligand>
        <name>Mg(2+)</name>
        <dbReference type="ChEBI" id="CHEBI:18420"/>
        <label>1</label>
        <note>catalytic</note>
    </ligand>
</feature>
<organism evidence="6 7">
    <name type="scientific">Pseudoxanthobacter soli DSM 19599</name>
    <dbReference type="NCBI Taxonomy" id="1123029"/>
    <lineage>
        <taxon>Bacteria</taxon>
        <taxon>Pseudomonadati</taxon>
        <taxon>Pseudomonadota</taxon>
        <taxon>Alphaproteobacteria</taxon>
        <taxon>Hyphomicrobiales</taxon>
        <taxon>Segnochrobactraceae</taxon>
        <taxon>Pseudoxanthobacter</taxon>
    </lineage>
</organism>
<evidence type="ECO:0000256" key="4">
    <source>
        <dbReference type="NCBIfam" id="TIGR02067"/>
    </source>
</evidence>
<protein>
    <recommendedName>
        <fullName evidence="4">Histidinol-phosphatase</fullName>
        <ecNumber evidence="4">3.1.3.15</ecNumber>
    </recommendedName>
</protein>
<dbReference type="GO" id="GO:0006020">
    <property type="term" value="P:inositol metabolic process"/>
    <property type="evidence" value="ECO:0007669"/>
    <property type="project" value="TreeGrafter"/>
</dbReference>
<keyword evidence="7" id="KW-1185">Reference proteome</keyword>
<evidence type="ECO:0000256" key="5">
    <source>
        <dbReference type="PIRSR" id="PIRSR600760-2"/>
    </source>
</evidence>
<evidence type="ECO:0000313" key="6">
    <source>
        <dbReference type="EMBL" id="SHO67099.1"/>
    </source>
</evidence>
<dbReference type="Proteomes" id="UP000186406">
    <property type="component" value="Unassembled WGS sequence"/>
</dbReference>
<dbReference type="GO" id="GO:0004401">
    <property type="term" value="F:histidinol-phosphatase activity"/>
    <property type="evidence" value="ECO:0007669"/>
    <property type="project" value="UniProtKB-UniRule"/>
</dbReference>
<dbReference type="RefSeq" id="WP_073631588.1">
    <property type="nucleotide sequence ID" value="NZ_FRXO01000010.1"/>
</dbReference>
<keyword evidence="5" id="KW-0460">Magnesium</keyword>